<protein>
    <submittedName>
        <fullName evidence="1">Uncharacterized protein</fullName>
    </submittedName>
</protein>
<evidence type="ECO:0000313" key="2">
    <source>
        <dbReference type="Proteomes" id="UP000692954"/>
    </source>
</evidence>
<comment type="caution">
    <text evidence="1">The sequence shown here is derived from an EMBL/GenBank/DDBJ whole genome shotgun (WGS) entry which is preliminary data.</text>
</comment>
<dbReference type="AlphaFoldDB" id="A0A8S1QT92"/>
<dbReference type="Proteomes" id="UP000692954">
    <property type="component" value="Unassembled WGS sequence"/>
</dbReference>
<dbReference type="EMBL" id="CAJJDN010000116">
    <property type="protein sequence ID" value="CAD8118145.1"/>
    <property type="molecule type" value="Genomic_DNA"/>
</dbReference>
<reference evidence="1" key="1">
    <citation type="submission" date="2021-01" db="EMBL/GenBank/DDBJ databases">
        <authorList>
            <consortium name="Genoscope - CEA"/>
            <person name="William W."/>
        </authorList>
    </citation>
    <scope>NUCLEOTIDE SEQUENCE</scope>
</reference>
<organism evidence="1 2">
    <name type="scientific">Paramecium sonneborni</name>
    <dbReference type="NCBI Taxonomy" id="65129"/>
    <lineage>
        <taxon>Eukaryota</taxon>
        <taxon>Sar</taxon>
        <taxon>Alveolata</taxon>
        <taxon>Ciliophora</taxon>
        <taxon>Intramacronucleata</taxon>
        <taxon>Oligohymenophorea</taxon>
        <taxon>Peniculida</taxon>
        <taxon>Parameciidae</taxon>
        <taxon>Paramecium</taxon>
    </lineage>
</organism>
<gene>
    <name evidence="1" type="ORF">PSON_ATCC_30995.1.T1160068</name>
</gene>
<sequence length="72" mass="8517">MSLRQAPHGKPLEFLNKICNQRVQFMNFRQRNKDINKNNRINGYEENQKFDASNKIIQSLSLFFILSSQINS</sequence>
<accession>A0A8S1QT92</accession>
<proteinExistence type="predicted"/>
<name>A0A8S1QT92_9CILI</name>
<evidence type="ECO:0000313" key="1">
    <source>
        <dbReference type="EMBL" id="CAD8118145.1"/>
    </source>
</evidence>
<keyword evidence="2" id="KW-1185">Reference proteome</keyword>